<dbReference type="EMBL" id="SLUI01000006">
    <property type="protein sequence ID" value="TCL37204.1"/>
    <property type="molecule type" value="Genomic_DNA"/>
</dbReference>
<name>A0A4R1Q5X9_9FIRM</name>
<gene>
    <name evidence="1" type="ORF">EV210_10670</name>
</gene>
<evidence type="ECO:0000313" key="1">
    <source>
        <dbReference type="EMBL" id="TCL37204.1"/>
    </source>
</evidence>
<organism evidence="1 2">
    <name type="scientific">Anaerospora hongkongensis</name>
    <dbReference type="NCBI Taxonomy" id="244830"/>
    <lineage>
        <taxon>Bacteria</taxon>
        <taxon>Bacillati</taxon>
        <taxon>Bacillota</taxon>
        <taxon>Negativicutes</taxon>
        <taxon>Selenomonadales</taxon>
        <taxon>Sporomusaceae</taxon>
        <taxon>Anaerospora</taxon>
    </lineage>
</organism>
<dbReference type="OrthoDB" id="1684427at2"/>
<comment type="caution">
    <text evidence="1">The sequence shown here is derived from an EMBL/GenBank/DDBJ whole genome shotgun (WGS) entry which is preliminary data.</text>
</comment>
<sequence length="89" mass="10418">MERLILEAYDNAKSNEFFVITTMLERLVNRRYSLCDPRGDITTGQVRQILDRRGMDYTLAKNSKNQKSVTNTGHSIYRKRTKRMATAMK</sequence>
<proteinExistence type="predicted"/>
<protein>
    <submittedName>
        <fullName evidence="1">Uncharacterized protein</fullName>
    </submittedName>
</protein>
<keyword evidence="2" id="KW-1185">Reference proteome</keyword>
<evidence type="ECO:0000313" key="2">
    <source>
        <dbReference type="Proteomes" id="UP000295063"/>
    </source>
</evidence>
<reference evidence="1 2" key="1">
    <citation type="submission" date="2019-03" db="EMBL/GenBank/DDBJ databases">
        <title>Genomic Encyclopedia of Type Strains, Phase IV (KMG-IV): sequencing the most valuable type-strain genomes for metagenomic binning, comparative biology and taxonomic classification.</title>
        <authorList>
            <person name="Goeker M."/>
        </authorList>
    </citation>
    <scope>NUCLEOTIDE SEQUENCE [LARGE SCALE GENOMIC DNA]</scope>
    <source>
        <strain evidence="1 2">DSM 15969</strain>
    </source>
</reference>
<dbReference type="RefSeq" id="WP_132079387.1">
    <property type="nucleotide sequence ID" value="NZ_DAIMLW010000137.1"/>
</dbReference>
<dbReference type="AlphaFoldDB" id="A0A4R1Q5X9"/>
<dbReference type="Proteomes" id="UP000295063">
    <property type="component" value="Unassembled WGS sequence"/>
</dbReference>
<accession>A0A4R1Q5X9</accession>